<keyword evidence="2" id="KW-0472">Membrane</keyword>
<evidence type="ECO:0000313" key="3">
    <source>
        <dbReference type="EMBL" id="MER2494053.1"/>
    </source>
</evidence>
<evidence type="ECO:0000256" key="1">
    <source>
        <dbReference type="SAM" id="MobiDB-lite"/>
    </source>
</evidence>
<organism evidence="3 4">
    <name type="scientific">Catenovulum sediminis</name>
    <dbReference type="NCBI Taxonomy" id="1740262"/>
    <lineage>
        <taxon>Bacteria</taxon>
        <taxon>Pseudomonadati</taxon>
        <taxon>Pseudomonadota</taxon>
        <taxon>Gammaproteobacteria</taxon>
        <taxon>Alteromonadales</taxon>
        <taxon>Alteromonadaceae</taxon>
        <taxon>Catenovulum</taxon>
    </lineage>
</organism>
<gene>
    <name evidence="3" type="ORF">ABS311_19430</name>
</gene>
<feature type="transmembrane region" description="Helical" evidence="2">
    <location>
        <begin position="53"/>
        <end position="70"/>
    </location>
</feature>
<dbReference type="Proteomes" id="UP001467690">
    <property type="component" value="Unassembled WGS sequence"/>
</dbReference>
<name>A0ABV1RM84_9ALTE</name>
<sequence>MFVKPKIESTTKSTNQYRLHRFTWWQCFFTDLPFTVMIIALFLFMVVVYVKTGYLEVFIGFIGILAFMLERTKFWYEGGKIRLEIDDNGVRLSNGKYYKWGEIDKVDIPPLPVSQYGMPVPKYKLHFKDGYKFSIDQRLMGYTDLYLKLYRRGIEGAGKALPIYFVDLSNGTAPGGLKPKPVAIYYPDKNIEVPTEPKNSANVRRKRRKPASRKKGR</sequence>
<reference evidence="3 4" key="1">
    <citation type="submission" date="2024-06" db="EMBL/GenBank/DDBJ databases">
        <authorList>
            <person name="Chen R.Y."/>
        </authorList>
    </citation>
    <scope>NUCLEOTIDE SEQUENCE [LARGE SCALE GENOMIC DNA]</scope>
    <source>
        <strain evidence="3 4">D2</strain>
    </source>
</reference>
<keyword evidence="2" id="KW-1133">Transmembrane helix</keyword>
<keyword evidence="4" id="KW-1185">Reference proteome</keyword>
<proteinExistence type="predicted"/>
<comment type="caution">
    <text evidence="3">The sequence shown here is derived from an EMBL/GenBank/DDBJ whole genome shotgun (WGS) entry which is preliminary data.</text>
</comment>
<evidence type="ECO:0000313" key="4">
    <source>
        <dbReference type="Proteomes" id="UP001467690"/>
    </source>
</evidence>
<evidence type="ECO:0000256" key="2">
    <source>
        <dbReference type="SAM" id="Phobius"/>
    </source>
</evidence>
<dbReference type="EMBL" id="JBELOE010000280">
    <property type="protein sequence ID" value="MER2494053.1"/>
    <property type="molecule type" value="Genomic_DNA"/>
</dbReference>
<keyword evidence="2" id="KW-0812">Transmembrane</keyword>
<protein>
    <submittedName>
        <fullName evidence="3">Uncharacterized protein</fullName>
    </submittedName>
</protein>
<feature type="transmembrane region" description="Helical" evidence="2">
    <location>
        <begin position="22"/>
        <end position="47"/>
    </location>
</feature>
<accession>A0ABV1RM84</accession>
<feature type="region of interest" description="Disordered" evidence="1">
    <location>
        <begin position="192"/>
        <end position="217"/>
    </location>
</feature>
<dbReference type="RefSeq" id="WP_143873540.1">
    <property type="nucleotide sequence ID" value="NZ_CP041661.1"/>
</dbReference>
<feature type="compositionally biased region" description="Basic residues" evidence="1">
    <location>
        <begin position="203"/>
        <end position="217"/>
    </location>
</feature>